<evidence type="ECO:0000259" key="10">
    <source>
        <dbReference type="PROSITE" id="PS50113"/>
    </source>
</evidence>
<dbReference type="InterPro" id="IPR003661">
    <property type="entry name" value="HisK_dim/P_dom"/>
</dbReference>
<dbReference type="SUPFAM" id="SSF55874">
    <property type="entry name" value="ATPase domain of HSP90 chaperone/DNA topoisomerase II/histidine kinase"/>
    <property type="match status" value="1"/>
</dbReference>
<dbReference type="InterPro" id="IPR036890">
    <property type="entry name" value="HATPase_C_sf"/>
</dbReference>
<evidence type="ECO:0000259" key="9">
    <source>
        <dbReference type="PROSITE" id="PS50112"/>
    </source>
</evidence>
<dbReference type="CDD" id="cd00082">
    <property type="entry name" value="HisKA"/>
    <property type="match status" value="1"/>
</dbReference>
<dbReference type="InterPro" id="IPR000014">
    <property type="entry name" value="PAS"/>
</dbReference>
<feature type="domain" description="PAS" evidence="9">
    <location>
        <begin position="443"/>
        <end position="513"/>
    </location>
</feature>
<dbReference type="SMART" id="SM00448">
    <property type="entry name" value="REC"/>
    <property type="match status" value="1"/>
</dbReference>
<dbReference type="Gene3D" id="3.40.50.2300">
    <property type="match status" value="1"/>
</dbReference>
<dbReference type="EMBL" id="BSOJ01000020">
    <property type="protein sequence ID" value="GLR26938.1"/>
    <property type="molecule type" value="Genomic_DNA"/>
</dbReference>
<dbReference type="InterPro" id="IPR001789">
    <property type="entry name" value="Sig_transdc_resp-reg_receiver"/>
</dbReference>
<dbReference type="Gene3D" id="1.10.287.130">
    <property type="match status" value="1"/>
</dbReference>
<dbReference type="Pfam" id="PF00512">
    <property type="entry name" value="HisKA"/>
    <property type="match status" value="1"/>
</dbReference>
<feature type="transmembrane region" description="Helical" evidence="6">
    <location>
        <begin position="12"/>
        <end position="30"/>
    </location>
</feature>
<dbReference type="Gene3D" id="3.30.565.10">
    <property type="entry name" value="Histidine kinase-like ATPase, C-terminal domain"/>
    <property type="match status" value="1"/>
</dbReference>
<dbReference type="SMART" id="SM00387">
    <property type="entry name" value="HATPase_c"/>
    <property type="match status" value="1"/>
</dbReference>
<dbReference type="InterPro" id="IPR001610">
    <property type="entry name" value="PAC"/>
</dbReference>
<dbReference type="InterPro" id="IPR011006">
    <property type="entry name" value="CheY-like_superfamily"/>
</dbReference>
<dbReference type="EC" id="2.7.13.3" evidence="2"/>
<keyword evidence="6" id="KW-1133">Transmembrane helix</keyword>
<dbReference type="PROSITE" id="PS50113">
    <property type="entry name" value="PAC"/>
    <property type="match status" value="2"/>
</dbReference>
<proteinExistence type="predicted"/>
<evidence type="ECO:0000256" key="6">
    <source>
        <dbReference type="SAM" id="Phobius"/>
    </source>
</evidence>
<dbReference type="RefSeq" id="WP_284281625.1">
    <property type="nucleotide sequence ID" value="NZ_BSOJ01000020.1"/>
</dbReference>
<keyword evidence="4" id="KW-0902">Two-component regulatory system</keyword>
<dbReference type="PANTHER" id="PTHR45339">
    <property type="entry name" value="HYBRID SIGNAL TRANSDUCTION HISTIDINE KINASE J"/>
    <property type="match status" value="1"/>
</dbReference>
<gene>
    <name evidence="11" type="ORF">GCM10007875_20280</name>
</gene>
<feature type="domain" description="Response regulatory" evidence="8">
    <location>
        <begin position="971"/>
        <end position="1087"/>
    </location>
</feature>
<dbReference type="Pfam" id="PF08447">
    <property type="entry name" value="PAS_3"/>
    <property type="match status" value="1"/>
</dbReference>
<dbReference type="InterPro" id="IPR013655">
    <property type="entry name" value="PAS_fold_3"/>
</dbReference>
<dbReference type="InterPro" id="IPR013656">
    <property type="entry name" value="PAS_4"/>
</dbReference>
<dbReference type="Gene3D" id="3.30.450.20">
    <property type="entry name" value="PAS domain"/>
    <property type="match status" value="3"/>
</dbReference>
<organism evidence="11 12">
    <name type="scientific">Limnobacter litoralis</name>
    <dbReference type="NCBI Taxonomy" id="481366"/>
    <lineage>
        <taxon>Bacteria</taxon>
        <taxon>Pseudomonadati</taxon>
        <taxon>Pseudomonadota</taxon>
        <taxon>Betaproteobacteria</taxon>
        <taxon>Burkholderiales</taxon>
        <taxon>Burkholderiaceae</taxon>
        <taxon>Limnobacter</taxon>
    </lineage>
</organism>
<evidence type="ECO:0000256" key="3">
    <source>
        <dbReference type="ARBA" id="ARBA00022553"/>
    </source>
</evidence>
<comment type="caution">
    <text evidence="11">The sequence shown here is derived from an EMBL/GenBank/DDBJ whole genome shotgun (WGS) entry which is preliminary data.</text>
</comment>
<keyword evidence="12" id="KW-1185">Reference proteome</keyword>
<protein>
    <recommendedName>
        <fullName evidence="2">histidine kinase</fullName>
        <ecNumber evidence="2">2.7.13.3</ecNumber>
    </recommendedName>
</protein>
<evidence type="ECO:0000256" key="4">
    <source>
        <dbReference type="ARBA" id="ARBA00023012"/>
    </source>
</evidence>
<feature type="domain" description="PAC" evidence="10">
    <location>
        <begin position="517"/>
        <end position="569"/>
    </location>
</feature>
<dbReference type="SMART" id="SM00388">
    <property type="entry name" value="HisKA"/>
    <property type="match status" value="1"/>
</dbReference>
<dbReference type="InterPro" id="IPR005467">
    <property type="entry name" value="His_kinase_dom"/>
</dbReference>
<dbReference type="InterPro" id="IPR003594">
    <property type="entry name" value="HATPase_dom"/>
</dbReference>
<name>A0ABQ5YVI1_9BURK</name>
<evidence type="ECO:0000256" key="5">
    <source>
        <dbReference type="PROSITE-ProRule" id="PRU00169"/>
    </source>
</evidence>
<dbReference type="CDD" id="cd00130">
    <property type="entry name" value="PAS"/>
    <property type="match status" value="2"/>
</dbReference>
<dbReference type="InterPro" id="IPR036097">
    <property type="entry name" value="HisK_dim/P_sf"/>
</dbReference>
<dbReference type="InterPro" id="IPR000700">
    <property type="entry name" value="PAS-assoc_C"/>
</dbReference>
<dbReference type="Pfam" id="PF02518">
    <property type="entry name" value="HATPase_c"/>
    <property type="match status" value="1"/>
</dbReference>
<dbReference type="Pfam" id="PF13426">
    <property type="entry name" value="PAS_9"/>
    <property type="match status" value="1"/>
</dbReference>
<dbReference type="PROSITE" id="PS50109">
    <property type="entry name" value="HIS_KIN"/>
    <property type="match status" value="1"/>
</dbReference>
<dbReference type="SUPFAM" id="SSF55785">
    <property type="entry name" value="PYP-like sensor domain (PAS domain)"/>
    <property type="match status" value="3"/>
</dbReference>
<evidence type="ECO:0000259" key="7">
    <source>
        <dbReference type="PROSITE" id="PS50109"/>
    </source>
</evidence>
<dbReference type="Pfam" id="PF08448">
    <property type="entry name" value="PAS_4"/>
    <property type="match status" value="1"/>
</dbReference>
<dbReference type="SUPFAM" id="SSF47384">
    <property type="entry name" value="Homodimeric domain of signal transducing histidine kinase"/>
    <property type="match status" value="1"/>
</dbReference>
<dbReference type="Proteomes" id="UP001156664">
    <property type="component" value="Unassembled WGS sequence"/>
</dbReference>
<dbReference type="SMART" id="SM00091">
    <property type="entry name" value="PAS"/>
    <property type="match status" value="3"/>
</dbReference>
<feature type="modified residue" description="4-aspartylphosphate" evidence="5">
    <location>
        <position position="1020"/>
    </location>
</feature>
<dbReference type="NCBIfam" id="TIGR00229">
    <property type="entry name" value="sensory_box"/>
    <property type="match status" value="2"/>
</dbReference>
<dbReference type="PRINTS" id="PR00344">
    <property type="entry name" value="BCTRLSENSOR"/>
</dbReference>
<dbReference type="Pfam" id="PF00072">
    <property type="entry name" value="Response_reg"/>
    <property type="match status" value="1"/>
</dbReference>
<sequence>MKSSVRIRNQWILVTTAVVGVGTALLWSSVAEYNRILQRSSETSTLQTQLIQKFMVDGLGEIVHTFDALGGGIAQYMRDQQSSNLRYQLELIKTANSNIDEIVVKDIKYQTVASTLRNLSIDSPDQPDRLSVSLMKRANGSNNLIVNYPVQDSNHNTVALVQARLSRDFFRDAVKVARVNNRSTIQLLNAQGQVVAIDPPGDMDLLSLKGLFPNLATDAELKGVRVDSGQRSGQFLTRIPLKSVNKRPIDQPLSVAVWVNPEQDIVAWKNEASIQGILYLLGCVLTFILMKRHTRLQRRRDEERHRTREALRYSDERFKLATNNAGIGVWEYNIQTRTMRWDSSMRQIYGVEGDEEIIDFNQWMGFLSAQDAPKVQGIFQSASQVAEAFDTSFTIQRANDRKNRHIQARGMTYLDEDGKPLRIVGVNVDITLQKRFEDALREAEERFRSSFESAAVGMAMVGLDGRFIQVNKALGEIIGYSFDELLKLDFESITHPQDLIRDNHLLAELMEGTRQNYQMEKRYIHKDGRVVWVHLSVSAVRNEKGRVLYFISQIQNITERKKNEAALIEREHFLRTLSECLPGLVSYWGTDLHCHFANKNYEEWTGVPIEKLRGVHMRKMLGEAMFANDLLHIQKALAGEPQRFERRKRKPDGTFADTLIHLIPDVLYGQVEGFFSLTTDITDFKAQQRELERINHKLIDRTEQAEAASRAKSVFLANMSHEIRTPMNAIMGLLQLLEDTELQPSQRDYLSKIGSAADVLLNVLNDILDTSRIEANRLELTAKRFELDQVLSKTNDLFAYRAEEKAIQLFVTKAPECPVSLIGDRLRLAQILNNLLSNALKFTEKGHIQVKVEPIEGGRQLRFMVKDTGIGMTPEQCAQLFKPFSQVDDSSSRRYGGTGLGLSICKSLVELMGGKIWVESRPRSGTAFIFTIDNVEPEYQQNNVLASIQDSPSITTSERPAPEARPLAGKRILVVDDHKLNRMVAREMLSKWGAAVEMAVNGREAVERCLMEPFDLVLMDLQMPEMDGFEATSKIQEALGNKAPPIVAVTASATEQDRLDILKAGMCEHVIKPFKKETLIRILLGVNYEKTA</sequence>
<evidence type="ECO:0000313" key="11">
    <source>
        <dbReference type="EMBL" id="GLR26938.1"/>
    </source>
</evidence>
<keyword evidence="6" id="KW-0472">Membrane</keyword>
<dbReference type="InterPro" id="IPR035965">
    <property type="entry name" value="PAS-like_dom_sf"/>
</dbReference>
<feature type="domain" description="Histidine kinase" evidence="7">
    <location>
        <begin position="718"/>
        <end position="936"/>
    </location>
</feature>
<keyword evidence="3 5" id="KW-0597">Phosphoprotein</keyword>
<dbReference type="PROSITE" id="PS50110">
    <property type="entry name" value="RESPONSE_REGULATORY"/>
    <property type="match status" value="1"/>
</dbReference>
<dbReference type="CDD" id="cd16922">
    <property type="entry name" value="HATPase_EvgS-ArcB-TorS-like"/>
    <property type="match status" value="1"/>
</dbReference>
<dbReference type="InterPro" id="IPR004358">
    <property type="entry name" value="Sig_transdc_His_kin-like_C"/>
</dbReference>
<comment type="catalytic activity">
    <reaction evidence="1">
        <text>ATP + protein L-histidine = ADP + protein N-phospho-L-histidine.</text>
        <dbReference type="EC" id="2.7.13.3"/>
    </reaction>
</comment>
<dbReference type="PANTHER" id="PTHR45339:SF1">
    <property type="entry name" value="HYBRID SIGNAL TRANSDUCTION HISTIDINE KINASE J"/>
    <property type="match status" value="1"/>
</dbReference>
<keyword evidence="6" id="KW-0812">Transmembrane</keyword>
<feature type="domain" description="PAC" evidence="10">
    <location>
        <begin position="389"/>
        <end position="442"/>
    </location>
</feature>
<dbReference type="SMART" id="SM00086">
    <property type="entry name" value="PAC"/>
    <property type="match status" value="3"/>
</dbReference>
<evidence type="ECO:0000256" key="1">
    <source>
        <dbReference type="ARBA" id="ARBA00000085"/>
    </source>
</evidence>
<evidence type="ECO:0000313" key="12">
    <source>
        <dbReference type="Proteomes" id="UP001156664"/>
    </source>
</evidence>
<accession>A0ABQ5YVI1</accession>
<evidence type="ECO:0000256" key="2">
    <source>
        <dbReference type="ARBA" id="ARBA00012438"/>
    </source>
</evidence>
<reference evidence="12" key="1">
    <citation type="journal article" date="2019" name="Int. J. Syst. Evol. Microbiol.">
        <title>The Global Catalogue of Microorganisms (GCM) 10K type strain sequencing project: providing services to taxonomists for standard genome sequencing and annotation.</title>
        <authorList>
            <consortium name="The Broad Institute Genomics Platform"/>
            <consortium name="The Broad Institute Genome Sequencing Center for Infectious Disease"/>
            <person name="Wu L."/>
            <person name="Ma J."/>
        </authorList>
    </citation>
    <scope>NUCLEOTIDE SEQUENCE [LARGE SCALE GENOMIC DNA]</scope>
    <source>
        <strain evidence="12">NBRC 105857</strain>
    </source>
</reference>
<dbReference type="PROSITE" id="PS50112">
    <property type="entry name" value="PAS"/>
    <property type="match status" value="1"/>
</dbReference>
<dbReference type="SUPFAM" id="SSF52172">
    <property type="entry name" value="CheY-like"/>
    <property type="match status" value="1"/>
</dbReference>
<evidence type="ECO:0000259" key="8">
    <source>
        <dbReference type="PROSITE" id="PS50110"/>
    </source>
</evidence>
<dbReference type="CDD" id="cd17546">
    <property type="entry name" value="REC_hyHK_CKI1_RcsC-like"/>
    <property type="match status" value="1"/>
</dbReference>